<evidence type="ECO:0000313" key="1">
    <source>
        <dbReference type="EMBL" id="EFC88000.1"/>
    </source>
</evidence>
<sequence>MGGVEGEGFAAAGLAVAGFLNASDFVVDVIEYAASLVGALDQVAGFVVGVAAVEYDTTKVV</sequence>
<evidence type="ECO:0000313" key="2">
    <source>
        <dbReference type="Proteomes" id="UP000003344"/>
    </source>
</evidence>
<proteinExistence type="predicted"/>
<dbReference type="STRING" id="546266.NEIMUCOT_05553"/>
<dbReference type="EMBL" id="ACDX02000012">
    <property type="protein sequence ID" value="EFC88000.1"/>
    <property type="molecule type" value="Genomic_DNA"/>
</dbReference>
<comment type="caution">
    <text evidence="1">The sequence shown here is derived from an EMBL/GenBank/DDBJ whole genome shotgun (WGS) entry which is preliminary data.</text>
</comment>
<name>D2ZY46_NEIM2</name>
<reference evidence="1 2" key="1">
    <citation type="submission" date="2009-10" db="EMBL/GenBank/DDBJ databases">
        <authorList>
            <person name="Weinstock G."/>
            <person name="Sodergren E."/>
            <person name="Clifton S."/>
            <person name="Fulton L."/>
            <person name="Fulton B."/>
            <person name="Courtney L."/>
            <person name="Fronick C."/>
            <person name="Harrison M."/>
            <person name="Strong C."/>
            <person name="Farmer C."/>
            <person name="Delahaunty K."/>
            <person name="Markovic C."/>
            <person name="Hall O."/>
            <person name="Minx P."/>
            <person name="Tomlinson C."/>
            <person name="Mitreva M."/>
            <person name="Nelson J."/>
            <person name="Hou S."/>
            <person name="Wollam A."/>
            <person name="Pepin K.H."/>
            <person name="Johnson M."/>
            <person name="Bhonagiri V."/>
            <person name="Nash W.E."/>
            <person name="Warren W."/>
            <person name="Chinwalla A."/>
            <person name="Mardis E.R."/>
            <person name="Wilson R.K."/>
        </authorList>
    </citation>
    <scope>NUCLEOTIDE SEQUENCE [LARGE SCALE GENOMIC DNA]</scope>
    <source>
        <strain evidence="2">ATCC 25996 / DSM 4631 / NCTC 10774 / M26</strain>
    </source>
</reference>
<organism evidence="1 2">
    <name type="scientific">Neisseria mucosa (strain ATCC 25996 / DSM 4631 / NCTC 10774 / M26)</name>
    <dbReference type="NCBI Taxonomy" id="546266"/>
    <lineage>
        <taxon>Bacteria</taxon>
        <taxon>Pseudomonadati</taxon>
        <taxon>Pseudomonadota</taxon>
        <taxon>Betaproteobacteria</taxon>
        <taxon>Neisseriales</taxon>
        <taxon>Neisseriaceae</taxon>
        <taxon>Neisseria</taxon>
    </lineage>
</organism>
<protein>
    <submittedName>
        <fullName evidence="1">Uncharacterized protein</fullName>
    </submittedName>
</protein>
<dbReference type="AlphaFoldDB" id="D2ZY46"/>
<dbReference type="Proteomes" id="UP000003344">
    <property type="component" value="Unassembled WGS sequence"/>
</dbReference>
<gene>
    <name evidence="1" type="ORF">NEIMUCOT_05553</name>
</gene>
<accession>D2ZY46</accession>